<evidence type="ECO:0000256" key="5">
    <source>
        <dbReference type="ARBA" id="ARBA00022679"/>
    </source>
</evidence>
<organism evidence="11 12">
    <name type="scientific">Candidatus Acidiferrum panamense</name>
    <dbReference type="NCBI Taxonomy" id="2741543"/>
    <lineage>
        <taxon>Bacteria</taxon>
        <taxon>Pseudomonadati</taxon>
        <taxon>Acidobacteriota</taxon>
        <taxon>Terriglobia</taxon>
        <taxon>Candidatus Acidiferrales</taxon>
        <taxon>Candidatus Acidiferrum</taxon>
    </lineage>
</organism>
<sequence>MTVQTKAPESQFAYVVLAARRARQIMAGAPPLIENPRTQKATRVACEELEQGLLEFDVPEATSVDEDKDGNKRKK</sequence>
<dbReference type="NCBIfam" id="TIGR00690">
    <property type="entry name" value="rpoZ"/>
    <property type="match status" value="1"/>
</dbReference>
<evidence type="ECO:0000256" key="4">
    <source>
        <dbReference type="ARBA" id="ARBA00022478"/>
    </source>
</evidence>
<comment type="caution">
    <text evidence="11">The sequence shown here is derived from an EMBL/GenBank/DDBJ whole genome shotgun (WGS) entry which is preliminary data.</text>
</comment>
<evidence type="ECO:0000256" key="8">
    <source>
        <dbReference type="ARBA" id="ARBA00029924"/>
    </source>
</evidence>
<dbReference type="InterPro" id="IPR006110">
    <property type="entry name" value="Pol_omega/Rpo6/RPB6"/>
</dbReference>
<evidence type="ECO:0000256" key="7">
    <source>
        <dbReference type="ARBA" id="ARBA00023163"/>
    </source>
</evidence>
<dbReference type="GO" id="GO:0003677">
    <property type="term" value="F:DNA binding"/>
    <property type="evidence" value="ECO:0007669"/>
    <property type="project" value="InterPro"/>
</dbReference>
<dbReference type="GO" id="GO:0003899">
    <property type="term" value="F:DNA-directed RNA polymerase activity"/>
    <property type="evidence" value="ECO:0007669"/>
    <property type="project" value="UniProtKB-EC"/>
</dbReference>
<dbReference type="GO" id="GO:0000428">
    <property type="term" value="C:DNA-directed RNA polymerase complex"/>
    <property type="evidence" value="ECO:0007669"/>
    <property type="project" value="UniProtKB-KW"/>
</dbReference>
<protein>
    <recommendedName>
        <fullName evidence="3">DNA-directed RNA polymerase subunit omega</fullName>
        <ecNumber evidence="2">2.7.7.6</ecNumber>
    </recommendedName>
    <alternativeName>
        <fullName evidence="9">RNA polymerase omega subunit</fullName>
    </alternativeName>
    <alternativeName>
        <fullName evidence="8">Transcriptase subunit omega</fullName>
    </alternativeName>
</protein>
<dbReference type="SUPFAM" id="SSF63562">
    <property type="entry name" value="RPB6/omega subunit-like"/>
    <property type="match status" value="1"/>
</dbReference>
<comment type="catalytic activity">
    <reaction evidence="10">
        <text>RNA(n) + a ribonucleoside 5'-triphosphate = RNA(n+1) + diphosphate</text>
        <dbReference type="Rhea" id="RHEA:21248"/>
        <dbReference type="Rhea" id="RHEA-COMP:14527"/>
        <dbReference type="Rhea" id="RHEA-COMP:17342"/>
        <dbReference type="ChEBI" id="CHEBI:33019"/>
        <dbReference type="ChEBI" id="CHEBI:61557"/>
        <dbReference type="ChEBI" id="CHEBI:140395"/>
        <dbReference type="EC" id="2.7.7.6"/>
    </reaction>
</comment>
<comment type="similarity">
    <text evidence="1">Belongs to the RNA polymerase subunit omega family.</text>
</comment>
<evidence type="ECO:0000256" key="3">
    <source>
        <dbReference type="ARBA" id="ARBA00013725"/>
    </source>
</evidence>
<proteinExistence type="inferred from homology"/>
<dbReference type="InterPro" id="IPR036161">
    <property type="entry name" value="RPB6/omega-like_sf"/>
</dbReference>
<reference evidence="11" key="1">
    <citation type="submission" date="2020-06" db="EMBL/GenBank/DDBJ databases">
        <title>Legume-microbial interactions unlock mineral nutrients during tropical forest succession.</title>
        <authorList>
            <person name="Epihov D.Z."/>
        </authorList>
    </citation>
    <scope>NUCLEOTIDE SEQUENCE [LARGE SCALE GENOMIC DNA]</scope>
    <source>
        <strain evidence="11">Pan2503</strain>
    </source>
</reference>
<dbReference type="SMART" id="SM01409">
    <property type="entry name" value="RNA_pol_Rpb6"/>
    <property type="match status" value="1"/>
</dbReference>
<keyword evidence="6 11" id="KW-0548">Nucleotidyltransferase</keyword>
<dbReference type="AlphaFoldDB" id="A0A7V8SWK5"/>
<keyword evidence="4 11" id="KW-0240">DNA-directed RNA polymerase</keyword>
<evidence type="ECO:0000256" key="9">
    <source>
        <dbReference type="ARBA" id="ARBA00030998"/>
    </source>
</evidence>
<dbReference type="EC" id="2.7.7.6" evidence="2"/>
<evidence type="ECO:0000313" key="12">
    <source>
        <dbReference type="Proteomes" id="UP000567293"/>
    </source>
</evidence>
<name>A0A7V8SWK5_9BACT</name>
<dbReference type="GO" id="GO:0006351">
    <property type="term" value="P:DNA-templated transcription"/>
    <property type="evidence" value="ECO:0007669"/>
    <property type="project" value="InterPro"/>
</dbReference>
<keyword evidence="5 11" id="KW-0808">Transferase</keyword>
<accession>A0A7V8SWK5</accession>
<evidence type="ECO:0000313" key="11">
    <source>
        <dbReference type="EMBL" id="MBA0084976.1"/>
    </source>
</evidence>
<evidence type="ECO:0000256" key="1">
    <source>
        <dbReference type="ARBA" id="ARBA00006711"/>
    </source>
</evidence>
<evidence type="ECO:0000256" key="2">
    <source>
        <dbReference type="ARBA" id="ARBA00012418"/>
    </source>
</evidence>
<keyword evidence="12" id="KW-1185">Reference proteome</keyword>
<dbReference type="Pfam" id="PF01192">
    <property type="entry name" value="RNA_pol_Rpb6"/>
    <property type="match status" value="1"/>
</dbReference>
<dbReference type="Gene3D" id="3.90.940.10">
    <property type="match status" value="1"/>
</dbReference>
<keyword evidence="7" id="KW-0804">Transcription</keyword>
<gene>
    <name evidence="11" type="primary">rpoZ</name>
    <name evidence="11" type="ORF">HRJ53_08270</name>
</gene>
<evidence type="ECO:0000256" key="6">
    <source>
        <dbReference type="ARBA" id="ARBA00022695"/>
    </source>
</evidence>
<dbReference type="Proteomes" id="UP000567293">
    <property type="component" value="Unassembled WGS sequence"/>
</dbReference>
<evidence type="ECO:0000256" key="10">
    <source>
        <dbReference type="ARBA" id="ARBA00048552"/>
    </source>
</evidence>
<dbReference type="EMBL" id="JACDQQ010000799">
    <property type="protein sequence ID" value="MBA0084976.1"/>
    <property type="molecule type" value="Genomic_DNA"/>
</dbReference>
<dbReference type="InterPro" id="IPR003716">
    <property type="entry name" value="DNA-dir_RNA_pol_omega"/>
</dbReference>